<feature type="transmembrane region" description="Helical" evidence="1">
    <location>
        <begin position="55"/>
        <end position="80"/>
    </location>
</feature>
<feature type="transmembrane region" description="Helical" evidence="1">
    <location>
        <begin position="277"/>
        <end position="304"/>
    </location>
</feature>
<feature type="transmembrane region" description="Helical" evidence="1">
    <location>
        <begin position="212"/>
        <end position="233"/>
    </location>
</feature>
<dbReference type="Pfam" id="PF09991">
    <property type="entry name" value="DUF2232"/>
    <property type="match status" value="1"/>
</dbReference>
<keyword evidence="1" id="KW-1133">Transmembrane helix</keyword>
<dbReference type="STRING" id="237069.SAMN05216498_0632"/>
<name>A0A1G9W8A5_9BACI</name>
<keyword evidence="3" id="KW-1185">Reference proteome</keyword>
<feature type="transmembrane region" description="Helical" evidence="1">
    <location>
        <begin position="173"/>
        <end position="192"/>
    </location>
</feature>
<dbReference type="Proteomes" id="UP000199334">
    <property type="component" value="Unassembled WGS sequence"/>
</dbReference>
<dbReference type="PANTHER" id="PTHR41324:SF1">
    <property type="entry name" value="DUF2232 DOMAIN-CONTAINING PROTEIN"/>
    <property type="match status" value="1"/>
</dbReference>
<proteinExistence type="predicted"/>
<evidence type="ECO:0000313" key="2">
    <source>
        <dbReference type="EMBL" id="SDM80446.1"/>
    </source>
</evidence>
<evidence type="ECO:0000256" key="1">
    <source>
        <dbReference type="SAM" id="Phobius"/>
    </source>
</evidence>
<keyword evidence="1" id="KW-0812">Transmembrane</keyword>
<reference evidence="2 3" key="1">
    <citation type="submission" date="2016-10" db="EMBL/GenBank/DDBJ databases">
        <authorList>
            <person name="de Groot N.N."/>
        </authorList>
    </citation>
    <scope>NUCLEOTIDE SEQUENCE [LARGE SCALE GENOMIC DNA]</scope>
    <source>
        <strain evidence="2 3">CGMCC 1.3442</strain>
    </source>
</reference>
<keyword evidence="1" id="KW-0472">Membrane</keyword>
<dbReference type="RefSeq" id="WP_093855153.1">
    <property type="nucleotide sequence ID" value="NZ_BJVZ01000003.1"/>
</dbReference>
<dbReference type="InterPro" id="IPR018710">
    <property type="entry name" value="DUF2232"/>
</dbReference>
<dbReference type="AlphaFoldDB" id="A0A1G9W8A5"/>
<organism evidence="2 3">
    <name type="scientific">Tenuibacillus multivorans</name>
    <dbReference type="NCBI Taxonomy" id="237069"/>
    <lineage>
        <taxon>Bacteria</taxon>
        <taxon>Bacillati</taxon>
        <taxon>Bacillota</taxon>
        <taxon>Bacilli</taxon>
        <taxon>Bacillales</taxon>
        <taxon>Bacillaceae</taxon>
        <taxon>Tenuibacillus</taxon>
    </lineage>
</organism>
<gene>
    <name evidence="2" type="ORF">SAMN05216498_0632</name>
</gene>
<dbReference type="OrthoDB" id="2987886at2"/>
<sequence>MNQTKAITEGAIFSAIYIVLLLLSFFIPILNIIITIALPLPFIIYTYRYGLKYSIVMFIVTAIVSSLFATVISLPVTILMGLGGMTIGFAMHRKRSSYEILAWGTVGYSVGLVIVHVIMQFLFQVNLVETIRQSMDESISMYVSMFESIGQTQIDDETIELLQEQMNQMIYKIPTWFVMTGLVFAWISQWLSYKVINRLEQTSLSFPPFREFTLPVSLIWYYLLGLILSLIYTNPGETMYLVADNLYSLAGLLLAIQGLSFVFYFTHYKNWTRFVPIIVIVLLVLQPLLVLYPLRILGIIDLGFQMRDRLSKK</sequence>
<feature type="transmembrane region" description="Helical" evidence="1">
    <location>
        <begin position="100"/>
        <end position="123"/>
    </location>
</feature>
<feature type="transmembrane region" description="Helical" evidence="1">
    <location>
        <begin position="245"/>
        <end position="265"/>
    </location>
</feature>
<feature type="transmembrane region" description="Helical" evidence="1">
    <location>
        <begin position="12"/>
        <end position="43"/>
    </location>
</feature>
<dbReference type="EMBL" id="FNIG01000001">
    <property type="protein sequence ID" value="SDM80446.1"/>
    <property type="molecule type" value="Genomic_DNA"/>
</dbReference>
<accession>A0A1G9W8A5</accession>
<dbReference type="PANTHER" id="PTHR41324">
    <property type="entry name" value="MEMBRANE PROTEIN-RELATED"/>
    <property type="match status" value="1"/>
</dbReference>
<protein>
    <submittedName>
        <fullName evidence="2">Uncharacterized conserved protein YybS, DUF2232 family</fullName>
    </submittedName>
</protein>
<evidence type="ECO:0000313" key="3">
    <source>
        <dbReference type="Proteomes" id="UP000199334"/>
    </source>
</evidence>